<dbReference type="EMBL" id="OR427838">
    <property type="protein sequence ID" value="WNO24010.1"/>
    <property type="molecule type" value="Genomic_DNA"/>
</dbReference>
<proteinExistence type="predicted"/>
<reference evidence="1" key="1">
    <citation type="submission" date="2023-08" db="EMBL/GenBank/DDBJ databases">
        <authorList>
            <person name="Midha T."/>
            <person name="Baranwal S."/>
        </authorList>
    </citation>
    <scope>NUCLEOTIDE SEQUENCE</scope>
</reference>
<organism evidence="1">
    <name type="scientific">Escherichia phage fDHCT2</name>
    <dbReference type="NCBI Taxonomy" id="3075956"/>
    <lineage>
        <taxon>Viruses</taxon>
        <taxon>Duplodnaviria</taxon>
        <taxon>Heunggongvirae</taxon>
        <taxon>Uroviricota</taxon>
        <taxon>Caudoviricetes</taxon>
    </lineage>
</organism>
<evidence type="ECO:0000313" key="1">
    <source>
        <dbReference type="EMBL" id="WNO24010.1"/>
    </source>
</evidence>
<name>A0AB38Z1Z9_9CAUD</name>
<gene>
    <name evidence="1" type="ORF">HGJLBNNL_00114</name>
</gene>
<accession>A0AB38Z1Z9</accession>
<sequence length="65" mass="7463">MLNRWIKPNNAVGALIAQEVSLKYGLGYHDDVITHSFMMYEDNSVEFNAEIRLDNGDVKFVRGFL</sequence>
<protein>
    <submittedName>
        <fullName evidence="1">Uncharacterized protein</fullName>
    </submittedName>
</protein>